<evidence type="ECO:0000256" key="4">
    <source>
        <dbReference type="ARBA" id="ARBA00022475"/>
    </source>
</evidence>
<comment type="similarity">
    <text evidence="2">Belongs to the ABC transporter superfamily.</text>
</comment>
<evidence type="ECO:0000256" key="5">
    <source>
        <dbReference type="ARBA" id="ARBA00022741"/>
    </source>
</evidence>
<keyword evidence="3" id="KW-0813">Transport</keyword>
<dbReference type="Gene3D" id="3.40.50.300">
    <property type="entry name" value="P-loop containing nucleotide triphosphate hydrolases"/>
    <property type="match status" value="2"/>
</dbReference>
<comment type="caution">
    <text evidence="9">The sequence shown here is derived from an EMBL/GenBank/DDBJ whole genome shotgun (WGS) entry which is preliminary data.</text>
</comment>
<dbReference type="SMART" id="SM00382">
    <property type="entry name" value="AAA"/>
    <property type="match status" value="2"/>
</dbReference>
<evidence type="ECO:0000256" key="6">
    <source>
        <dbReference type="ARBA" id="ARBA00022840"/>
    </source>
</evidence>
<dbReference type="SUPFAM" id="SSF52540">
    <property type="entry name" value="P-loop containing nucleoside triphosphate hydrolases"/>
    <property type="match status" value="2"/>
</dbReference>
<accession>A0A7C5RUA8</accession>
<dbReference type="PANTHER" id="PTHR43297:SF2">
    <property type="entry name" value="DIPEPTIDE TRANSPORT ATP-BINDING PROTEIN DPPD"/>
    <property type="match status" value="1"/>
</dbReference>
<dbReference type="NCBIfam" id="NF007739">
    <property type="entry name" value="PRK10419.1"/>
    <property type="match status" value="2"/>
</dbReference>
<name>A0A7C5RUA8_THERO</name>
<dbReference type="InterPro" id="IPR050388">
    <property type="entry name" value="ABC_Ni/Peptide_Import"/>
</dbReference>
<dbReference type="InterPro" id="IPR013563">
    <property type="entry name" value="Oligopep_ABC_C"/>
</dbReference>
<dbReference type="EMBL" id="DRWX01000239">
    <property type="protein sequence ID" value="HHM96572.1"/>
    <property type="molecule type" value="Genomic_DNA"/>
</dbReference>
<dbReference type="GO" id="GO:0005886">
    <property type="term" value="C:plasma membrane"/>
    <property type="evidence" value="ECO:0007669"/>
    <property type="project" value="UniProtKB-SubCell"/>
</dbReference>
<keyword evidence="6 9" id="KW-0067">ATP-binding</keyword>
<dbReference type="GO" id="GO:0015833">
    <property type="term" value="P:peptide transport"/>
    <property type="evidence" value="ECO:0007669"/>
    <property type="project" value="InterPro"/>
</dbReference>
<gene>
    <name evidence="9" type="ORF">ENM21_05095</name>
</gene>
<feature type="domain" description="ABC transporter" evidence="8">
    <location>
        <begin position="361"/>
        <end position="602"/>
    </location>
</feature>
<comment type="subcellular location">
    <subcellularLocation>
        <location evidence="1">Cell inner membrane</location>
        <topology evidence="1">Peripheral membrane protein</topology>
    </subcellularLocation>
</comment>
<dbReference type="NCBIfam" id="TIGR01727">
    <property type="entry name" value="oligo_HPY"/>
    <property type="match status" value="1"/>
</dbReference>
<dbReference type="Pfam" id="PF00005">
    <property type="entry name" value="ABC_tran"/>
    <property type="match status" value="2"/>
</dbReference>
<keyword evidence="5" id="KW-0547">Nucleotide-binding</keyword>
<evidence type="ECO:0000256" key="2">
    <source>
        <dbReference type="ARBA" id="ARBA00005417"/>
    </source>
</evidence>
<dbReference type="GO" id="GO:0016887">
    <property type="term" value="F:ATP hydrolysis activity"/>
    <property type="evidence" value="ECO:0007669"/>
    <property type="project" value="InterPro"/>
</dbReference>
<sequence>MTARGGGTPLLQISGLRVEYAIGGRWLPVLHGIDLTITEGETYGIAGESGCGKSTLAAAIGGYLPRNGRITAGSIMLDGLELTALERQQWQKLWATQIAVVLQNPGSGLNPRLTVEQHLAESYRAKGVRGDAARAAMRALLERLHFRQTDVILRSYPGQLSGGMQQRVMIATALARNPRLLLLDEPTSGLDATLARSLMDFLAEIQESWRTTIILISHDLQLIERVCDRVGILYGGSLVEEGDARAVSQAPGHPYTMSLLNCRPQFGIRKQQMRLQTLPGDPVAPWAVGDGCCFASRCPRAIALCRSTAPSWVSLGTARRSLCHFARETLAEAEHAADNPRSAVPPTSTVLHSDANAPVILRVEKLSHRYPQADEPALQDVSFTLFAGQTIGIMGESGSGKSTLARILVGLLEPSSGRIEWARHALPLRLSLRSMEQRRAIQMVFQNPEVSLNPRHRVGAILKRAVVKLRQPRPANSEEAVLELARAVQLDLELLQRLPRDLSGGLRQRVTIAHGLAGPPTILVLDEPTSALDVSTQAAIIELLRDLQQQHGLSFVFISHDVVLTTYFSDWFLVLYNGHVVESGSVECLLDGAVHPYTAALVNSVVPHVVHLPEVNERRAVIRGGCPYQARCPLFRPGLCDASFPPRQQVTPGHEILCHLPPEHLPVIQLTTSATRSQAQETTRHDQDR</sequence>
<dbReference type="CDD" id="cd03257">
    <property type="entry name" value="ABC_NikE_OppD_transporters"/>
    <property type="match status" value="2"/>
</dbReference>
<dbReference type="GO" id="GO:0005524">
    <property type="term" value="F:ATP binding"/>
    <property type="evidence" value="ECO:0007669"/>
    <property type="project" value="UniProtKB-KW"/>
</dbReference>
<evidence type="ECO:0000256" key="7">
    <source>
        <dbReference type="ARBA" id="ARBA00023136"/>
    </source>
</evidence>
<keyword evidence="4" id="KW-1003">Cell membrane</keyword>
<dbReference type="PROSITE" id="PS50893">
    <property type="entry name" value="ABC_TRANSPORTER_2"/>
    <property type="match status" value="2"/>
</dbReference>
<dbReference type="PANTHER" id="PTHR43297">
    <property type="entry name" value="OLIGOPEPTIDE TRANSPORT ATP-BINDING PROTEIN APPD"/>
    <property type="match status" value="1"/>
</dbReference>
<organism evidence="9">
    <name type="scientific">Thermomicrobium roseum</name>
    <dbReference type="NCBI Taxonomy" id="500"/>
    <lineage>
        <taxon>Bacteria</taxon>
        <taxon>Pseudomonadati</taxon>
        <taxon>Thermomicrobiota</taxon>
        <taxon>Thermomicrobia</taxon>
        <taxon>Thermomicrobiales</taxon>
        <taxon>Thermomicrobiaceae</taxon>
        <taxon>Thermomicrobium</taxon>
    </lineage>
</organism>
<dbReference type="InterPro" id="IPR003593">
    <property type="entry name" value="AAA+_ATPase"/>
</dbReference>
<proteinExistence type="inferred from homology"/>
<dbReference type="AlphaFoldDB" id="A0A7C5RUA8"/>
<evidence type="ECO:0000256" key="3">
    <source>
        <dbReference type="ARBA" id="ARBA00022448"/>
    </source>
</evidence>
<reference evidence="9" key="1">
    <citation type="journal article" date="2020" name="mSystems">
        <title>Genome- and Community-Level Interaction Insights into Carbon Utilization and Element Cycling Functions of Hydrothermarchaeota in Hydrothermal Sediment.</title>
        <authorList>
            <person name="Zhou Z."/>
            <person name="Liu Y."/>
            <person name="Xu W."/>
            <person name="Pan J."/>
            <person name="Luo Z.H."/>
            <person name="Li M."/>
        </authorList>
    </citation>
    <scope>NUCLEOTIDE SEQUENCE [LARGE SCALE GENOMIC DNA]</scope>
    <source>
        <strain evidence="9">SpSt-1065</strain>
    </source>
</reference>
<dbReference type="Pfam" id="PF08352">
    <property type="entry name" value="oligo_HPY"/>
    <property type="match status" value="2"/>
</dbReference>
<dbReference type="InterPro" id="IPR027417">
    <property type="entry name" value="P-loop_NTPase"/>
</dbReference>
<feature type="domain" description="ABC transporter" evidence="8">
    <location>
        <begin position="11"/>
        <end position="260"/>
    </location>
</feature>
<keyword evidence="7" id="KW-0472">Membrane</keyword>
<dbReference type="InterPro" id="IPR017871">
    <property type="entry name" value="ABC_transporter-like_CS"/>
</dbReference>
<evidence type="ECO:0000259" key="8">
    <source>
        <dbReference type="PROSITE" id="PS50893"/>
    </source>
</evidence>
<dbReference type="NCBIfam" id="NF008453">
    <property type="entry name" value="PRK11308.1"/>
    <property type="match status" value="2"/>
</dbReference>
<evidence type="ECO:0000256" key="1">
    <source>
        <dbReference type="ARBA" id="ARBA00004417"/>
    </source>
</evidence>
<dbReference type="InterPro" id="IPR003439">
    <property type="entry name" value="ABC_transporter-like_ATP-bd"/>
</dbReference>
<dbReference type="PROSITE" id="PS00211">
    <property type="entry name" value="ABC_TRANSPORTER_1"/>
    <property type="match status" value="1"/>
</dbReference>
<evidence type="ECO:0000313" key="9">
    <source>
        <dbReference type="EMBL" id="HHM96572.1"/>
    </source>
</evidence>
<protein>
    <submittedName>
        <fullName evidence="9">ABC transporter ATP-binding protein</fullName>
    </submittedName>
</protein>